<feature type="transmembrane region" description="Helical" evidence="16">
    <location>
        <begin position="160"/>
        <end position="182"/>
    </location>
</feature>
<dbReference type="InterPro" id="IPR045851">
    <property type="entry name" value="AMP-bd_C_sf"/>
</dbReference>
<evidence type="ECO:0000256" key="6">
    <source>
        <dbReference type="ARBA" id="ARBA00022723"/>
    </source>
</evidence>
<dbReference type="PROSITE" id="PS00455">
    <property type="entry name" value="AMP_BINDING"/>
    <property type="match status" value="1"/>
</dbReference>
<dbReference type="SUPFAM" id="SSF56801">
    <property type="entry name" value="Acetyl-CoA synthetase-like"/>
    <property type="match status" value="1"/>
</dbReference>
<keyword evidence="19" id="KW-1185">Reference proteome</keyword>
<comment type="subcellular location">
    <subcellularLocation>
        <location evidence="2">Peroxisome</location>
    </subcellularLocation>
</comment>
<evidence type="ECO:0000259" key="18">
    <source>
        <dbReference type="Pfam" id="PF13193"/>
    </source>
</evidence>
<evidence type="ECO:0000256" key="1">
    <source>
        <dbReference type="ARBA" id="ARBA00001946"/>
    </source>
</evidence>
<evidence type="ECO:0000256" key="7">
    <source>
        <dbReference type="ARBA" id="ARBA00022741"/>
    </source>
</evidence>
<dbReference type="GeneID" id="108567191"/>
<proteinExistence type="inferred from homology"/>
<evidence type="ECO:0000256" key="5">
    <source>
        <dbReference type="ARBA" id="ARBA00019043"/>
    </source>
</evidence>
<evidence type="ECO:0000256" key="12">
    <source>
        <dbReference type="ARBA" id="ARBA00023140"/>
    </source>
</evidence>
<organism evidence="19 20">
    <name type="scientific">Nicrophorus vespilloides</name>
    <name type="common">Boreal carrion beetle</name>
    <dbReference type="NCBI Taxonomy" id="110193"/>
    <lineage>
        <taxon>Eukaryota</taxon>
        <taxon>Metazoa</taxon>
        <taxon>Ecdysozoa</taxon>
        <taxon>Arthropoda</taxon>
        <taxon>Hexapoda</taxon>
        <taxon>Insecta</taxon>
        <taxon>Pterygota</taxon>
        <taxon>Neoptera</taxon>
        <taxon>Endopterygota</taxon>
        <taxon>Coleoptera</taxon>
        <taxon>Polyphaga</taxon>
        <taxon>Staphyliniformia</taxon>
        <taxon>Silphidae</taxon>
        <taxon>Nicrophorinae</taxon>
        <taxon>Nicrophorus</taxon>
    </lineage>
</organism>
<feature type="domain" description="AMP-binding enzyme C-terminal" evidence="18">
    <location>
        <begin position="370"/>
        <end position="446"/>
    </location>
</feature>
<dbReference type="RefSeq" id="XP_017783010.1">
    <property type="nucleotide sequence ID" value="XM_017927521.1"/>
</dbReference>
<reference evidence="20" key="1">
    <citation type="submission" date="2025-08" db="UniProtKB">
        <authorList>
            <consortium name="RefSeq"/>
        </authorList>
    </citation>
    <scope>IDENTIFICATION</scope>
    <source>
        <tissue evidence="20">Whole Larva</tissue>
    </source>
</reference>
<dbReference type="PANTHER" id="PTHR24096:SF423">
    <property type="entry name" value="GM05240P"/>
    <property type="match status" value="1"/>
</dbReference>
<dbReference type="Proteomes" id="UP000695000">
    <property type="component" value="Unplaced"/>
</dbReference>
<comment type="cofactor">
    <cofactor evidence="1">
        <name>Mg(2+)</name>
        <dbReference type="ChEBI" id="CHEBI:18420"/>
    </cofactor>
</comment>
<evidence type="ECO:0000256" key="14">
    <source>
        <dbReference type="ARBA" id="ARBA00023262"/>
    </source>
</evidence>
<comment type="catalytic activity">
    <reaction evidence="15">
        <text>firefly D-luciferin + ATP + O2 = firefly oxyluciferin + hnu + AMP + CO2 + diphosphate</text>
        <dbReference type="Rhea" id="RHEA:10732"/>
        <dbReference type="ChEBI" id="CHEBI:15379"/>
        <dbReference type="ChEBI" id="CHEBI:16526"/>
        <dbReference type="ChEBI" id="CHEBI:16792"/>
        <dbReference type="ChEBI" id="CHEBI:30212"/>
        <dbReference type="ChEBI" id="CHEBI:30616"/>
        <dbReference type="ChEBI" id="CHEBI:33019"/>
        <dbReference type="ChEBI" id="CHEBI:58038"/>
        <dbReference type="ChEBI" id="CHEBI:456215"/>
        <dbReference type="EC" id="1.13.12.7"/>
    </reaction>
</comment>
<keyword evidence="6" id="KW-0479">Metal-binding</keyword>
<dbReference type="InterPro" id="IPR000873">
    <property type="entry name" value="AMP-dep_synth/lig_dom"/>
</dbReference>
<evidence type="ECO:0000313" key="19">
    <source>
        <dbReference type="Proteomes" id="UP000695000"/>
    </source>
</evidence>
<comment type="similarity">
    <text evidence="3">Belongs to the ATP-dependent AMP-binding enzyme family.</text>
</comment>
<keyword evidence="8" id="KW-0067">ATP-binding</keyword>
<protein>
    <recommendedName>
        <fullName evidence="5">Luciferin 4-monooxygenase</fullName>
        <ecNumber evidence="4">1.13.12.7</ecNumber>
    </recommendedName>
</protein>
<evidence type="ECO:0000256" key="8">
    <source>
        <dbReference type="ARBA" id="ARBA00022840"/>
    </source>
</evidence>
<evidence type="ECO:0000256" key="10">
    <source>
        <dbReference type="ARBA" id="ARBA00023002"/>
    </source>
</evidence>
<gene>
    <name evidence="20" type="primary">LOC108567191</name>
</gene>
<evidence type="ECO:0000256" key="9">
    <source>
        <dbReference type="ARBA" id="ARBA00022842"/>
    </source>
</evidence>
<dbReference type="InterPro" id="IPR025110">
    <property type="entry name" value="AMP-bd_C"/>
</dbReference>
<evidence type="ECO:0000313" key="20">
    <source>
        <dbReference type="RefSeq" id="XP_017783010.1"/>
    </source>
</evidence>
<feature type="domain" description="AMP-dependent synthetase/ligase" evidence="17">
    <location>
        <begin position="102"/>
        <end position="319"/>
    </location>
</feature>
<evidence type="ECO:0000256" key="11">
    <source>
        <dbReference type="ARBA" id="ARBA00023033"/>
    </source>
</evidence>
<name>A0ABM1N860_NICVS</name>
<keyword evidence="13" id="KW-0455">Luminescence</keyword>
<sequence>MQTISQNESKFKSLGEIFFDVLKNNLDPNKIAMIDKVTKKQINYGELLDQSLKLAEELKALGVNKDELKAAFIHSKPKVMFTTQDHFEKVLVLREITDYIKNQRANCEDDCALLLNSSGTTSFPKSVVLTQRNVKTIFNYLKFPYIDINTDNVLIGMMPFYHGFGLMLVFGSIVNLSMMVILRKFNPKDYCEIIEEYNVTCLQIVPSIGVFLAKHPMIANYDFSRVKDITCGAAPLGLEVQDALEKRLNCKIRQFYGMTETSGVITLVPTGDESKIGASGKPLPWVDIKVIDIDNNEEMAQGGIGELCVKTIQNMKGYLGMDEDTKSLYWNDDYFRAGDIGYIDKDGEIFILDRLKEMIKYKAFQVSPSELEDILNSHEYIVESGVIGLPDERAGELPMAFVVKRENVDLSEEAVKEFVAGHVSLHKQLHGGVKFVKEIPKGSSGKILRKTLRQLIK</sequence>
<keyword evidence="11" id="KW-0503">Monooxygenase</keyword>
<evidence type="ECO:0000259" key="17">
    <source>
        <dbReference type="Pfam" id="PF00501"/>
    </source>
</evidence>
<keyword evidence="16" id="KW-0472">Membrane</keyword>
<dbReference type="Pfam" id="PF00501">
    <property type="entry name" value="AMP-binding"/>
    <property type="match status" value="1"/>
</dbReference>
<keyword evidence="14" id="KW-0599">Photoprotein</keyword>
<keyword evidence="10" id="KW-0560">Oxidoreductase</keyword>
<evidence type="ECO:0000256" key="4">
    <source>
        <dbReference type="ARBA" id="ARBA00012532"/>
    </source>
</evidence>
<dbReference type="PANTHER" id="PTHR24096">
    <property type="entry name" value="LONG-CHAIN-FATTY-ACID--COA LIGASE"/>
    <property type="match status" value="1"/>
</dbReference>
<evidence type="ECO:0000256" key="13">
    <source>
        <dbReference type="ARBA" id="ARBA00023223"/>
    </source>
</evidence>
<dbReference type="InterPro" id="IPR020845">
    <property type="entry name" value="AMP-binding_CS"/>
</dbReference>
<dbReference type="Gene3D" id="3.40.50.12780">
    <property type="entry name" value="N-terminal domain of ligase-like"/>
    <property type="match status" value="1"/>
</dbReference>
<dbReference type="Pfam" id="PF13193">
    <property type="entry name" value="AMP-binding_C"/>
    <property type="match status" value="1"/>
</dbReference>
<evidence type="ECO:0000256" key="3">
    <source>
        <dbReference type="ARBA" id="ARBA00006432"/>
    </source>
</evidence>
<dbReference type="InterPro" id="IPR042099">
    <property type="entry name" value="ANL_N_sf"/>
</dbReference>
<keyword evidence="16" id="KW-1133">Transmembrane helix</keyword>
<evidence type="ECO:0000256" key="16">
    <source>
        <dbReference type="SAM" id="Phobius"/>
    </source>
</evidence>
<keyword evidence="9" id="KW-0460">Magnesium</keyword>
<keyword evidence="12" id="KW-0576">Peroxisome</keyword>
<evidence type="ECO:0000256" key="2">
    <source>
        <dbReference type="ARBA" id="ARBA00004275"/>
    </source>
</evidence>
<dbReference type="EC" id="1.13.12.7" evidence="4"/>
<evidence type="ECO:0000256" key="15">
    <source>
        <dbReference type="ARBA" id="ARBA00048497"/>
    </source>
</evidence>
<keyword evidence="16" id="KW-0812">Transmembrane</keyword>
<accession>A0ABM1N860</accession>
<dbReference type="Gene3D" id="3.30.300.30">
    <property type="match status" value="1"/>
</dbReference>
<keyword evidence="7" id="KW-0547">Nucleotide-binding</keyword>